<name>A0A075V175_9PSEU</name>
<accession>A0A075V175</accession>
<dbReference type="HOGENOM" id="CLU_067795_0_0_11"/>
<evidence type="ECO:0000313" key="2">
    <source>
        <dbReference type="EMBL" id="AIG76300.1"/>
    </source>
</evidence>
<sequence>MKIMRKSLVALAIAGLSVAASAPAVADADATGRDRGSIVITEQASKRILVLPADRASWRERKVSWAWAPNAANGLADLAGSWSNPSDAKLAERGGEKYLLTSASGGFAAVVPYPAGDRAYWAANVGGPANPHSIELLPDGNVAVAASTGGWVRVYTASQGQRSTTYAEYRLVGAHGVVWDAGRNVLWALGTDALVALSVGGTPAAPVLTEQRSVPVPTKGGHDLQPVPNRPDLLWVTTEAGVYRFSKTSGGFTQRYAGAREIDRPHVKSVSTNPRTGQILTASVQEGHLCTWCTDTVRLAFPRAELALHGAWIYKARWWIG</sequence>
<dbReference type="STRING" id="208439.AJAP_17160"/>
<evidence type="ECO:0000256" key="1">
    <source>
        <dbReference type="SAM" id="SignalP"/>
    </source>
</evidence>
<dbReference type="KEGG" id="aja:AJAP_17160"/>
<dbReference type="InterPro" id="IPR015943">
    <property type="entry name" value="WD40/YVTN_repeat-like_dom_sf"/>
</dbReference>
<reference evidence="2 3" key="1">
    <citation type="journal article" date="2014" name="J. Biotechnol.">
        <title>Complete genome sequence of the actinobacterium Amycolatopsis japonica MG417-CF17(T) (=DSM 44213T) producing (S,S)-N,N'-ethylenediaminedisuccinic acid.</title>
        <authorList>
            <person name="Stegmann E."/>
            <person name="Albersmeier A."/>
            <person name="Spohn M."/>
            <person name="Gert H."/>
            <person name="Weber T."/>
            <person name="Wohlleben W."/>
            <person name="Kalinowski J."/>
            <person name="Ruckert C."/>
        </authorList>
    </citation>
    <scope>NUCLEOTIDE SEQUENCE [LARGE SCALE GENOMIC DNA]</scope>
    <source>
        <strain evidence="3">MG417-CF17 (DSM 44213)</strain>
    </source>
</reference>
<organism evidence="2 3">
    <name type="scientific">Amycolatopsis japonica</name>
    <dbReference type="NCBI Taxonomy" id="208439"/>
    <lineage>
        <taxon>Bacteria</taxon>
        <taxon>Bacillati</taxon>
        <taxon>Actinomycetota</taxon>
        <taxon>Actinomycetes</taxon>
        <taxon>Pseudonocardiales</taxon>
        <taxon>Pseudonocardiaceae</taxon>
        <taxon>Amycolatopsis</taxon>
        <taxon>Amycolatopsis japonica group</taxon>
    </lineage>
</organism>
<feature type="chain" id="PRO_5039185401" evidence="1">
    <location>
        <begin position="27"/>
        <end position="321"/>
    </location>
</feature>
<dbReference type="AlphaFoldDB" id="A0A075V175"/>
<dbReference type="EMBL" id="CP008953">
    <property type="protein sequence ID" value="AIG76300.1"/>
    <property type="molecule type" value="Genomic_DNA"/>
</dbReference>
<dbReference type="Gene3D" id="2.130.10.10">
    <property type="entry name" value="YVTN repeat-like/Quinoprotein amine dehydrogenase"/>
    <property type="match status" value="1"/>
</dbReference>
<protein>
    <submittedName>
        <fullName evidence="2">Conserved putative secreted protein</fullName>
    </submittedName>
</protein>
<keyword evidence="3" id="KW-1185">Reference proteome</keyword>
<feature type="signal peptide" evidence="1">
    <location>
        <begin position="1"/>
        <end position="26"/>
    </location>
</feature>
<dbReference type="InterPro" id="IPR045383">
    <property type="entry name" value="DUF6528"/>
</dbReference>
<dbReference type="Pfam" id="PF20138">
    <property type="entry name" value="DUF6528"/>
    <property type="match status" value="1"/>
</dbReference>
<gene>
    <name evidence="2" type="ORF">AJAP_17160</name>
</gene>
<dbReference type="RefSeq" id="WP_038512717.1">
    <property type="nucleotide sequence ID" value="NZ_CP008953.1"/>
</dbReference>
<evidence type="ECO:0000313" key="3">
    <source>
        <dbReference type="Proteomes" id="UP000028492"/>
    </source>
</evidence>
<dbReference type="eggNOG" id="COG2706">
    <property type="taxonomic scope" value="Bacteria"/>
</dbReference>
<dbReference type="SUPFAM" id="SSF101908">
    <property type="entry name" value="Putative isomerase YbhE"/>
    <property type="match status" value="1"/>
</dbReference>
<keyword evidence="1" id="KW-0732">Signal</keyword>
<dbReference type="Proteomes" id="UP000028492">
    <property type="component" value="Chromosome"/>
</dbReference>
<proteinExistence type="predicted"/>